<gene>
    <name evidence="1" type="ORF">OTI717_LOCUS15546</name>
</gene>
<dbReference type="Gene3D" id="2.160.20.80">
    <property type="entry name" value="E3 ubiquitin-protein ligase SopA"/>
    <property type="match status" value="1"/>
</dbReference>
<dbReference type="Proteomes" id="UP000663823">
    <property type="component" value="Unassembled WGS sequence"/>
</dbReference>
<accession>A0A818YA59</accession>
<reference evidence="1" key="1">
    <citation type="submission" date="2021-02" db="EMBL/GenBank/DDBJ databases">
        <authorList>
            <person name="Nowell W R."/>
        </authorList>
    </citation>
    <scope>NUCLEOTIDE SEQUENCE</scope>
</reference>
<dbReference type="Pfam" id="PF13599">
    <property type="entry name" value="Pentapeptide_4"/>
    <property type="match status" value="1"/>
</dbReference>
<dbReference type="InterPro" id="IPR001646">
    <property type="entry name" value="5peptide_repeat"/>
</dbReference>
<dbReference type="AlphaFoldDB" id="A0A818YA59"/>
<dbReference type="EMBL" id="CAJOAX010001847">
    <property type="protein sequence ID" value="CAF3750388.1"/>
    <property type="molecule type" value="Genomic_DNA"/>
</dbReference>
<evidence type="ECO:0000313" key="2">
    <source>
        <dbReference type="Proteomes" id="UP000663823"/>
    </source>
</evidence>
<sequence length="367" mass="42110">MIGVFTVVTYIQQKDISERYRQEDAVLANLTRQQEQRLVNEQRIEDQRRAIDLHYQNVYSNYIEDISNVIYKQSLNQTIFANEESKMSYIRRKTLLTLREIDSERKSQLFIFLHENHLLPNKNAPNTTISLIDADLHGITIRSPITGPYYFDGLVLKSVNLVNTSFLNCRFINGFLFTGSAMSHINFHGSIFRSIPEYVTLPGLDHGIDFGCSEKDEHTFFFEHVSLDYANFKDSQLCGVVFRNVNLSYANFTTADLAWVEFISQTELMHSNWFDAKLEAVSFINSNLSSATSLDVMDEGIQQFSNVVLPNGTWQFKNDIVINGDAESDCKYFNGTVTGWKKYTGKPVIRILNKTATHYMNGSVNMD</sequence>
<comment type="caution">
    <text evidence="1">The sequence shown here is derived from an EMBL/GenBank/DDBJ whole genome shotgun (WGS) entry which is preliminary data.</text>
</comment>
<evidence type="ECO:0008006" key="3">
    <source>
        <dbReference type="Google" id="ProtNLM"/>
    </source>
</evidence>
<protein>
    <recommendedName>
        <fullName evidence="3">Pentapeptide repeat-containing protein</fullName>
    </recommendedName>
</protein>
<dbReference type="SUPFAM" id="SSF141571">
    <property type="entry name" value="Pentapeptide repeat-like"/>
    <property type="match status" value="1"/>
</dbReference>
<proteinExistence type="predicted"/>
<name>A0A818YA59_9BILA</name>
<evidence type="ECO:0000313" key="1">
    <source>
        <dbReference type="EMBL" id="CAF3750388.1"/>
    </source>
</evidence>
<organism evidence="1 2">
    <name type="scientific">Rotaria sordida</name>
    <dbReference type="NCBI Taxonomy" id="392033"/>
    <lineage>
        <taxon>Eukaryota</taxon>
        <taxon>Metazoa</taxon>
        <taxon>Spiralia</taxon>
        <taxon>Gnathifera</taxon>
        <taxon>Rotifera</taxon>
        <taxon>Eurotatoria</taxon>
        <taxon>Bdelloidea</taxon>
        <taxon>Philodinida</taxon>
        <taxon>Philodinidae</taxon>
        <taxon>Rotaria</taxon>
    </lineage>
</organism>